<evidence type="ECO:0000256" key="6">
    <source>
        <dbReference type="ARBA" id="ARBA00022723"/>
    </source>
</evidence>
<dbReference type="RefSeq" id="WP_013680413.1">
    <property type="nucleotide sequence ID" value="NC_015315.1"/>
</dbReference>
<evidence type="ECO:0000256" key="7">
    <source>
        <dbReference type="ARBA" id="ARBA00022741"/>
    </source>
</evidence>
<dbReference type="SUPFAM" id="SSF56091">
    <property type="entry name" value="DNA ligase/mRNA capping enzyme, catalytic domain"/>
    <property type="match status" value="1"/>
</dbReference>
<dbReference type="FunFam" id="1.10.3260.10:FF:000007">
    <property type="entry name" value="DNA ligase"/>
    <property type="match status" value="1"/>
</dbReference>
<feature type="binding site" evidence="14">
    <location>
        <position position="345"/>
    </location>
    <ligand>
        <name>ATP</name>
        <dbReference type="ChEBI" id="CHEBI:30616"/>
    </ligand>
</feature>
<feature type="binding site" evidence="14">
    <location>
        <position position="260"/>
    </location>
    <ligand>
        <name>ATP</name>
        <dbReference type="ChEBI" id="CHEBI:30616"/>
    </ligand>
</feature>
<dbReference type="GeneID" id="10361131"/>
<evidence type="ECO:0000256" key="2">
    <source>
        <dbReference type="ARBA" id="ARBA00013308"/>
    </source>
</evidence>
<keyword evidence="11 14" id="KW-0233">DNA recombination</keyword>
<evidence type="ECO:0000256" key="3">
    <source>
        <dbReference type="ARBA" id="ARBA00022598"/>
    </source>
</evidence>
<dbReference type="FunFam" id="3.30.470.30:FF:000012">
    <property type="entry name" value="Probable DNA ligase"/>
    <property type="match status" value="1"/>
</dbReference>
<dbReference type="InterPro" id="IPR012309">
    <property type="entry name" value="DNA_ligase_ATP-dep_C"/>
</dbReference>
<keyword evidence="8 14" id="KW-0227">DNA damage</keyword>
<evidence type="ECO:0000256" key="11">
    <source>
        <dbReference type="ARBA" id="ARBA00023172"/>
    </source>
</evidence>
<comment type="similarity">
    <text evidence="1 14 15">Belongs to the ATP-dependent DNA ligase family.</text>
</comment>
<keyword evidence="13 14" id="KW-0131">Cell cycle</keyword>
<dbReference type="AlphaFoldDB" id="F2L2N0"/>
<dbReference type="GO" id="GO:0051301">
    <property type="term" value="P:cell division"/>
    <property type="evidence" value="ECO:0007669"/>
    <property type="project" value="UniProtKB-KW"/>
</dbReference>
<evidence type="ECO:0000313" key="17">
    <source>
        <dbReference type="EMBL" id="AEA13078.1"/>
    </source>
</evidence>
<dbReference type="GO" id="GO:0005524">
    <property type="term" value="F:ATP binding"/>
    <property type="evidence" value="ECO:0007669"/>
    <property type="project" value="UniProtKB-UniRule"/>
</dbReference>
<dbReference type="GO" id="GO:0046872">
    <property type="term" value="F:metal ion binding"/>
    <property type="evidence" value="ECO:0007669"/>
    <property type="project" value="UniProtKB-KW"/>
</dbReference>
<dbReference type="Pfam" id="PF01068">
    <property type="entry name" value="DNA_ligase_A_M"/>
    <property type="match status" value="1"/>
</dbReference>
<dbReference type="InterPro" id="IPR012310">
    <property type="entry name" value="DNA_ligase_ATP-dep_cent"/>
</dbReference>
<evidence type="ECO:0000259" key="16">
    <source>
        <dbReference type="PROSITE" id="PS50160"/>
    </source>
</evidence>
<dbReference type="PROSITE" id="PS00697">
    <property type="entry name" value="DNA_LIGASE_A1"/>
    <property type="match status" value="1"/>
</dbReference>
<evidence type="ECO:0000256" key="15">
    <source>
        <dbReference type="RuleBase" id="RU004196"/>
    </source>
</evidence>
<keyword evidence="18" id="KW-1185">Reference proteome</keyword>
<dbReference type="InterPro" id="IPR036599">
    <property type="entry name" value="DNA_ligase_N_sf"/>
</dbReference>
<dbReference type="Proteomes" id="UP000008138">
    <property type="component" value="Chromosome"/>
</dbReference>
<dbReference type="STRING" id="999630.TUZN_1611"/>
<keyword evidence="9 14" id="KW-0067">ATP-binding</keyword>
<dbReference type="GO" id="GO:0003910">
    <property type="term" value="F:DNA ligase (ATP) activity"/>
    <property type="evidence" value="ECO:0007669"/>
    <property type="project" value="UniProtKB-UniRule"/>
</dbReference>
<dbReference type="HOGENOM" id="CLU_005138_6_0_2"/>
<keyword evidence="7 14" id="KW-0547">Nucleotide-binding</keyword>
<dbReference type="GO" id="GO:0071897">
    <property type="term" value="P:DNA biosynthetic process"/>
    <property type="evidence" value="ECO:0007669"/>
    <property type="project" value="InterPro"/>
</dbReference>
<keyword evidence="10 14" id="KW-0460">Magnesium</keyword>
<feature type="binding site" evidence="14">
    <location>
        <position position="253"/>
    </location>
    <ligand>
        <name>ATP</name>
        <dbReference type="ChEBI" id="CHEBI:30616"/>
    </ligand>
</feature>
<dbReference type="GO" id="GO:0006273">
    <property type="term" value="P:lagging strand elongation"/>
    <property type="evidence" value="ECO:0007669"/>
    <property type="project" value="TreeGrafter"/>
</dbReference>
<reference key="2">
    <citation type="submission" date="2011-03" db="EMBL/GenBank/DDBJ databases">
        <title>Complete genome sequence of the thermoacidophilic crenarchaeon Thermoproteus uzoniensis 768-20.</title>
        <authorList>
            <person name="Mardanov A.V."/>
            <person name="Gumerov V.M."/>
            <person name="Beletsky A.V."/>
            <person name="Prokofeva M.I."/>
            <person name="Bonch-Osmolovskaya E.A."/>
            <person name="Ravin N.V."/>
            <person name="Skryabin K.G."/>
        </authorList>
    </citation>
    <scope>NUCLEOTIDE SEQUENCE</scope>
    <source>
        <strain>768-20</strain>
    </source>
</reference>
<dbReference type="EC" id="6.5.1.1" evidence="14"/>
<dbReference type="eggNOG" id="arCOG01347">
    <property type="taxonomic scope" value="Archaea"/>
</dbReference>
<sequence length="594" mass="65973">MEFSELAKVLASIESTTQRTTMVRLLVGLFKKLEPAEIDKAIYIILGDLRPPWEGLELGVGEKLCIRAIARASGAKADEIEELYKKTGDMGEAARRALSRRQAQTLLAFAGGRKAGLSISQVYDTLFKVAKASGEGSQDLKISLLSSLFSQLSPDEAKYVARFVVGRLRLGVADMTVIDALAEAFGVPEEALERAYNVRPDLGFLGKLVAERGAAGLAEVRITPGVPVMPMLAQRLSTSREILAKLGGAAICEYKYDGERAQIHVSPDGVAIYSRRLENITHAYPDVVESVRKSVSAREAVLEGEIVAVDPDTGDLLPFQELMHRKRKHEVEEAVKEYPAKLNLFDLLYLDGEDLTDKPLMYRRLKLSEIVEEGEDVVIAKWALFDDEEKVDVFFHEAISMGMEGLVCKSPTSVYEMGARGWNWIKYKRDYRSEMSDTVDLVVVGAFYGRGKRAGLYGAFLTAAYDPKTDTFYTVCKVGSGFTDADLKKMYQMLEPYKIDHRHPRVSSRMEPDVWFTPGVVLEIIGAEITLSPLHTCCLGAVRPDVGLAIRFPRFTGRYRTDKSPEEATTVDELLEMYKSQKKVKVEQGPEAAP</sequence>
<dbReference type="GO" id="GO:0006281">
    <property type="term" value="P:DNA repair"/>
    <property type="evidence" value="ECO:0007669"/>
    <property type="project" value="UniProtKB-UniRule"/>
</dbReference>
<name>F2L2N0_THEU7</name>
<keyword evidence="6 14" id="KW-0479">Metal-binding</keyword>
<dbReference type="PROSITE" id="PS50160">
    <property type="entry name" value="DNA_LIGASE_A3"/>
    <property type="match status" value="1"/>
</dbReference>
<dbReference type="InterPro" id="IPR012340">
    <property type="entry name" value="NA-bd_OB-fold"/>
</dbReference>
<dbReference type="GO" id="GO:0006310">
    <property type="term" value="P:DNA recombination"/>
    <property type="evidence" value="ECO:0007669"/>
    <property type="project" value="UniProtKB-UniRule"/>
</dbReference>
<evidence type="ECO:0000256" key="8">
    <source>
        <dbReference type="ARBA" id="ARBA00022763"/>
    </source>
</evidence>
<dbReference type="InterPro" id="IPR050191">
    <property type="entry name" value="ATP-dep_DNA_ligase"/>
</dbReference>
<dbReference type="Pfam" id="PF04675">
    <property type="entry name" value="DNA_ligase_A_N"/>
    <property type="match status" value="1"/>
</dbReference>
<dbReference type="InterPro" id="IPR012308">
    <property type="entry name" value="DNA_ligase_ATP-dep_N"/>
</dbReference>
<dbReference type="KEGG" id="tuz:TUZN_1611"/>
<dbReference type="EMBL" id="CP002590">
    <property type="protein sequence ID" value="AEA13078.1"/>
    <property type="molecule type" value="Genomic_DNA"/>
</dbReference>
<dbReference type="PANTHER" id="PTHR45674:SF4">
    <property type="entry name" value="DNA LIGASE 1"/>
    <property type="match status" value="1"/>
</dbReference>
<gene>
    <name evidence="14" type="primary">lig</name>
    <name evidence="17" type="ordered locus">TUZN_1611</name>
</gene>
<feature type="binding site" evidence="14">
    <location>
        <position position="426"/>
    </location>
    <ligand>
        <name>ATP</name>
        <dbReference type="ChEBI" id="CHEBI:30616"/>
    </ligand>
</feature>
<evidence type="ECO:0000256" key="5">
    <source>
        <dbReference type="ARBA" id="ARBA00022705"/>
    </source>
</evidence>
<evidence type="ECO:0000313" key="18">
    <source>
        <dbReference type="Proteomes" id="UP000008138"/>
    </source>
</evidence>
<dbReference type="HAMAP" id="MF_00407">
    <property type="entry name" value="DNA_ligase"/>
    <property type="match status" value="1"/>
</dbReference>
<proteinExistence type="inferred from homology"/>
<dbReference type="Pfam" id="PF04679">
    <property type="entry name" value="DNA_ligase_A_C"/>
    <property type="match status" value="1"/>
</dbReference>
<dbReference type="SUPFAM" id="SSF117018">
    <property type="entry name" value="ATP-dependent DNA ligase DNA-binding domain"/>
    <property type="match status" value="1"/>
</dbReference>
<comment type="cofactor">
    <cofactor evidence="14">
        <name>Mg(2+)</name>
        <dbReference type="ChEBI" id="CHEBI:18420"/>
    </cofactor>
</comment>
<keyword evidence="5 14" id="KW-0235">DNA replication</keyword>
<evidence type="ECO:0000256" key="14">
    <source>
        <dbReference type="HAMAP-Rule" id="MF_00407"/>
    </source>
</evidence>
<evidence type="ECO:0000256" key="12">
    <source>
        <dbReference type="ARBA" id="ARBA00023204"/>
    </source>
</evidence>
<dbReference type="InterPro" id="IPR000977">
    <property type="entry name" value="DNA_ligase_ATP-dep"/>
</dbReference>
<dbReference type="PANTHER" id="PTHR45674">
    <property type="entry name" value="DNA LIGASE 1/3 FAMILY MEMBER"/>
    <property type="match status" value="1"/>
</dbReference>
<dbReference type="FunFam" id="2.40.50.140:FF:000062">
    <property type="entry name" value="DNA ligase"/>
    <property type="match status" value="1"/>
</dbReference>
<dbReference type="Gene3D" id="3.30.470.30">
    <property type="entry name" value="DNA ligase/mRNA capping enzyme"/>
    <property type="match status" value="1"/>
</dbReference>
<evidence type="ECO:0000256" key="13">
    <source>
        <dbReference type="ARBA" id="ARBA00023306"/>
    </source>
</evidence>
<comment type="function">
    <text evidence="14">DNA ligase that seals nicks in double-stranded DNA during DNA replication, DNA recombination and DNA repair.</text>
</comment>
<dbReference type="Gene3D" id="1.10.3260.10">
    <property type="entry name" value="DNA ligase, ATP-dependent, N-terminal domain"/>
    <property type="match status" value="1"/>
</dbReference>
<keyword evidence="3 14" id="KW-0436">Ligase</keyword>
<evidence type="ECO:0000256" key="10">
    <source>
        <dbReference type="ARBA" id="ARBA00022842"/>
    </source>
</evidence>
<dbReference type="Gene3D" id="2.40.50.140">
    <property type="entry name" value="Nucleic acid-binding proteins"/>
    <property type="match status" value="1"/>
</dbReference>
<protein>
    <recommendedName>
        <fullName evidence="2 14">DNA ligase</fullName>
        <ecNumber evidence="14">6.5.1.1</ecNumber>
    </recommendedName>
    <alternativeName>
        <fullName evidence="14">Polydeoxyribonucleotide synthase [ATP]</fullName>
    </alternativeName>
</protein>
<dbReference type="CDD" id="cd07969">
    <property type="entry name" value="OBF_DNA_ligase_I"/>
    <property type="match status" value="1"/>
</dbReference>
<evidence type="ECO:0000256" key="9">
    <source>
        <dbReference type="ARBA" id="ARBA00022840"/>
    </source>
</evidence>
<evidence type="ECO:0000256" key="1">
    <source>
        <dbReference type="ARBA" id="ARBA00007572"/>
    </source>
</evidence>
<organism evidence="17 18">
    <name type="scientific">Thermoproteus uzoniensis (strain 768-20)</name>
    <dbReference type="NCBI Taxonomy" id="999630"/>
    <lineage>
        <taxon>Archaea</taxon>
        <taxon>Thermoproteota</taxon>
        <taxon>Thermoprotei</taxon>
        <taxon>Thermoproteales</taxon>
        <taxon>Thermoproteaceae</taxon>
        <taxon>Thermoproteus</taxon>
    </lineage>
</organism>
<dbReference type="GO" id="GO:0003677">
    <property type="term" value="F:DNA binding"/>
    <property type="evidence" value="ECO:0007669"/>
    <property type="project" value="InterPro"/>
</dbReference>
<dbReference type="SUPFAM" id="SSF50249">
    <property type="entry name" value="Nucleic acid-binding proteins"/>
    <property type="match status" value="1"/>
</dbReference>
<feature type="binding site" evidence="14">
    <location>
        <position position="420"/>
    </location>
    <ligand>
        <name>ATP</name>
        <dbReference type="ChEBI" id="CHEBI:30616"/>
    </ligand>
</feature>
<dbReference type="InterPro" id="IPR016059">
    <property type="entry name" value="DNA_ligase_ATP-dep_CS"/>
</dbReference>
<reference evidence="17 18" key="1">
    <citation type="journal article" date="2011" name="J. Bacteriol.">
        <title>Complete genome sequence of the thermoacidophilic crenarchaeon Thermoproteus uzoniensis 768-20.</title>
        <authorList>
            <person name="Mardanov A.V."/>
            <person name="Gumerov V.M."/>
            <person name="Beletsky A.V."/>
            <person name="Prokofeva M.I."/>
            <person name="Bonch-Osmolovskaya E.A."/>
            <person name="Ravin N.V."/>
            <person name="Skryabin K.G."/>
        </authorList>
    </citation>
    <scope>NUCLEOTIDE SEQUENCE [LARGE SCALE GENOMIC DNA]</scope>
    <source>
        <strain evidence="17 18">768-20</strain>
    </source>
</reference>
<keyword evidence="12 14" id="KW-0234">DNA repair</keyword>
<feature type="binding site" evidence="14">
    <location>
        <position position="305"/>
    </location>
    <ligand>
        <name>ATP</name>
        <dbReference type="ChEBI" id="CHEBI:30616"/>
    </ligand>
</feature>
<accession>F2L2N0</accession>
<dbReference type="NCBIfam" id="TIGR00574">
    <property type="entry name" value="dnl1"/>
    <property type="match status" value="1"/>
</dbReference>
<dbReference type="InterPro" id="IPR022865">
    <property type="entry name" value="DNA_ligae_ATP-dep_bac/arc"/>
</dbReference>
<evidence type="ECO:0000256" key="4">
    <source>
        <dbReference type="ARBA" id="ARBA00022618"/>
    </source>
</evidence>
<feature type="binding site" evidence="14">
    <location>
        <position position="275"/>
    </location>
    <ligand>
        <name>ATP</name>
        <dbReference type="ChEBI" id="CHEBI:30616"/>
    </ligand>
</feature>
<comment type="catalytic activity">
    <reaction evidence="14">
        <text>ATP + (deoxyribonucleotide)n-3'-hydroxyl + 5'-phospho-(deoxyribonucleotide)m = (deoxyribonucleotide)n+m + AMP + diphosphate.</text>
        <dbReference type="EC" id="6.5.1.1"/>
    </reaction>
</comment>
<keyword evidence="4 14" id="KW-0132">Cell division</keyword>
<feature type="domain" description="ATP-dependent DNA ligase family profile" evidence="16">
    <location>
        <begin position="333"/>
        <end position="466"/>
    </location>
</feature>
<dbReference type="CDD" id="cd07901">
    <property type="entry name" value="Adenylation_DNA_ligase_Arch_LigB"/>
    <property type="match status" value="1"/>
</dbReference>
<feature type="active site" description="N6-AMP-lysine intermediate" evidence="14">
    <location>
        <position position="255"/>
    </location>
</feature>
<dbReference type="OrthoDB" id="31274at2157"/>